<keyword evidence="2" id="KW-1185">Reference proteome</keyword>
<sequence>MALNFMAPVVIDGNSLVTLEKEDPEEYTKKLNKLYLHDEGFYITPTIDFQKDFPTTVPLWVRLYNLPLNCRGTISLSKMLADWENLYLWKNEEPLLNLLLKIGNHCSGVHVCSLTISAGELIGKSVHANVNIKEAEVTPKDQKLEEERVLKH</sequence>
<organism evidence="1 2">
    <name type="scientific">Solanum commersonii</name>
    <name type="common">Commerson's wild potato</name>
    <name type="synonym">Commerson's nightshade</name>
    <dbReference type="NCBI Taxonomy" id="4109"/>
    <lineage>
        <taxon>Eukaryota</taxon>
        <taxon>Viridiplantae</taxon>
        <taxon>Streptophyta</taxon>
        <taxon>Embryophyta</taxon>
        <taxon>Tracheophyta</taxon>
        <taxon>Spermatophyta</taxon>
        <taxon>Magnoliopsida</taxon>
        <taxon>eudicotyledons</taxon>
        <taxon>Gunneridae</taxon>
        <taxon>Pentapetalae</taxon>
        <taxon>asterids</taxon>
        <taxon>lamiids</taxon>
        <taxon>Solanales</taxon>
        <taxon>Solanaceae</taxon>
        <taxon>Solanoideae</taxon>
        <taxon>Solaneae</taxon>
        <taxon>Solanum</taxon>
    </lineage>
</organism>
<accession>A0A9J5VYK3</accession>
<comment type="caution">
    <text evidence="1">The sequence shown here is derived from an EMBL/GenBank/DDBJ whole genome shotgun (WGS) entry which is preliminary data.</text>
</comment>
<dbReference type="OrthoDB" id="1931768at2759"/>
<dbReference type="Proteomes" id="UP000824120">
    <property type="component" value="Unassembled WGS sequence"/>
</dbReference>
<proteinExistence type="predicted"/>
<evidence type="ECO:0008006" key="3">
    <source>
        <dbReference type="Google" id="ProtNLM"/>
    </source>
</evidence>
<name>A0A9J5VYK3_SOLCO</name>
<evidence type="ECO:0000313" key="2">
    <source>
        <dbReference type="Proteomes" id="UP000824120"/>
    </source>
</evidence>
<gene>
    <name evidence="1" type="ORF">H5410_064718</name>
</gene>
<dbReference type="AlphaFoldDB" id="A0A9J5VYK3"/>
<reference evidence="1" key="1">
    <citation type="submission" date="2020-09" db="EMBL/GenBank/DDBJ databases">
        <title>De no assembly of potato wild relative species, Solanum commersonii.</title>
        <authorList>
            <person name="Cho K."/>
        </authorList>
    </citation>
    <scope>NUCLEOTIDE SEQUENCE</scope>
    <source>
        <strain evidence="1">LZ3.2</strain>
        <tissue evidence="1">Leaf</tissue>
    </source>
</reference>
<protein>
    <recommendedName>
        <fullName evidence="3">DUF4283 domain-containing protein</fullName>
    </recommendedName>
</protein>
<evidence type="ECO:0000313" key="1">
    <source>
        <dbReference type="EMBL" id="KAG5568267.1"/>
    </source>
</evidence>
<dbReference type="EMBL" id="JACXVP010000179">
    <property type="protein sequence ID" value="KAG5568267.1"/>
    <property type="molecule type" value="Genomic_DNA"/>
</dbReference>